<dbReference type="SUPFAM" id="SSF117396">
    <property type="entry name" value="TM1631-like"/>
    <property type="match status" value="1"/>
</dbReference>
<dbReference type="PANTHER" id="PTHR30348">
    <property type="entry name" value="UNCHARACTERIZED PROTEIN YECE"/>
    <property type="match status" value="1"/>
</dbReference>
<reference evidence="1 2" key="1">
    <citation type="submission" date="2017-04" db="EMBL/GenBank/DDBJ databases">
        <authorList>
            <person name="Afonso C.L."/>
            <person name="Miller P.J."/>
            <person name="Scott M.A."/>
            <person name="Spackman E."/>
            <person name="Goraichik I."/>
            <person name="Dimitrov K.M."/>
            <person name="Suarez D.L."/>
            <person name="Swayne D.E."/>
        </authorList>
    </citation>
    <scope>NUCLEOTIDE SEQUENCE [LARGE SCALE GENOMIC DNA]</scope>
    <source>
        <strain evidence="2">XA(T)</strain>
    </source>
</reference>
<evidence type="ECO:0000313" key="1">
    <source>
        <dbReference type="EMBL" id="ARJ05630.1"/>
    </source>
</evidence>
<organism evidence="1 2">
    <name type="scientific">Cnuibacter physcomitrellae</name>
    <dbReference type="NCBI Taxonomy" id="1619308"/>
    <lineage>
        <taxon>Bacteria</taxon>
        <taxon>Bacillati</taxon>
        <taxon>Actinomycetota</taxon>
        <taxon>Actinomycetes</taxon>
        <taxon>Micrococcales</taxon>
        <taxon>Microbacteriaceae</taxon>
        <taxon>Cnuibacter</taxon>
    </lineage>
</organism>
<dbReference type="EMBL" id="CP020715">
    <property type="protein sequence ID" value="ARJ05630.1"/>
    <property type="molecule type" value="Genomic_DNA"/>
</dbReference>
<dbReference type="PANTHER" id="PTHR30348:SF4">
    <property type="entry name" value="DUF72 DOMAIN-CONTAINING PROTEIN"/>
    <property type="match status" value="1"/>
</dbReference>
<proteinExistence type="predicted"/>
<dbReference type="KEGG" id="cphy:B5808_10650"/>
<accession>A0A1X9LUF1</accession>
<keyword evidence="2" id="KW-1185">Reference proteome</keyword>
<evidence type="ECO:0000313" key="2">
    <source>
        <dbReference type="Proteomes" id="UP000192775"/>
    </source>
</evidence>
<dbReference type="Pfam" id="PF01904">
    <property type="entry name" value="DUF72"/>
    <property type="match status" value="1"/>
</dbReference>
<sequence length="283" mass="32469">MQSPGRAHVGVSGWTYDRWRGDFYPQGLARAKELSYIAERMDTVELNGTFYSLQRPTSFERWHDAVGRGFVFAVKGSRYVTHMLRLRGVETALANFFASGVLALGPRLGPLLWQLPESLEFEEDRIRDFLRLLPRTTRSALTLARKHDGRVEGRSHLEITSVRPLRHVLEPRHESFDDDRFRALLEEHRAGLVIADSAGRFPMFEGVTTDVVYVRLHGTERLYGGDYSDRVLDGWAERMRGWLAEGRDVYAYFDNDSDGRAPWNALALAERLELGRRDRDNGV</sequence>
<protein>
    <submittedName>
        <fullName evidence="1">Uncharacterized protein</fullName>
    </submittedName>
</protein>
<dbReference type="AlphaFoldDB" id="A0A1X9LUF1"/>
<name>A0A1X9LUF1_9MICO</name>
<dbReference type="InterPro" id="IPR002763">
    <property type="entry name" value="DUF72"/>
</dbReference>
<dbReference type="RefSeq" id="WP_085019768.1">
    <property type="nucleotide sequence ID" value="NZ_BMHD01000001.1"/>
</dbReference>
<dbReference type="Gene3D" id="3.20.20.410">
    <property type="entry name" value="Protein of unknown function UPF0759"/>
    <property type="match status" value="1"/>
</dbReference>
<dbReference type="InterPro" id="IPR036520">
    <property type="entry name" value="UPF0759_sf"/>
</dbReference>
<dbReference type="Proteomes" id="UP000192775">
    <property type="component" value="Chromosome"/>
</dbReference>
<gene>
    <name evidence="1" type="ORF">B5808_10650</name>
</gene>
<dbReference type="STRING" id="1619308.B5808_10650"/>